<feature type="signal peptide" evidence="3">
    <location>
        <begin position="1"/>
        <end position="16"/>
    </location>
</feature>
<keyword evidence="2" id="KW-0812">Transmembrane</keyword>
<name>A0A197K3X8_9FUNG</name>
<dbReference type="OrthoDB" id="2444470at2759"/>
<evidence type="ECO:0008006" key="6">
    <source>
        <dbReference type="Google" id="ProtNLM"/>
    </source>
</evidence>
<evidence type="ECO:0000313" key="5">
    <source>
        <dbReference type="Proteomes" id="UP000078512"/>
    </source>
</evidence>
<accession>A0A197K3X8</accession>
<evidence type="ECO:0000313" key="4">
    <source>
        <dbReference type="EMBL" id="OAQ32347.1"/>
    </source>
</evidence>
<sequence length="422" mass="42972">MKLIVTLLATIAVVNAYTCPATPAINTACRSISVFPPACNEKQCTQTYIDNYAACQCRRSPTLFYEHSVNVEGLLRRCGVAGLTNPFGNPYQYRPGQGTQTFSPSGGPGTTGAPGAGATRIFSGTTYYGGSTTVISGTTRIVDATAVVNGTWIAPGTTTWVSNTPGIVAGTSTTWVGASTTAAPIEGPVATPVETVKPVIEQDNRMSGGAIAGTVLGSLAALALAGLLGWCWRKKRAQHTTLYSNPSTTVIDPNAARAPTRTVVTEKIEPVVVKSVPTTNTHVVAPGATTYSTSSANNYNNTNTGYNSNNTVPVNTYSSASNPTSTTHTTYNTTTTNTNTGYNSQPRTGGVLDSVSNGVHNAANATGHAVGSGVNAVGHGVNSAGNAVGNGVSATGHAVGNGVNAVGNSIHGTSNTAGNTMH</sequence>
<feature type="region of interest" description="Disordered" evidence="1">
    <location>
        <begin position="319"/>
        <end position="345"/>
    </location>
</feature>
<evidence type="ECO:0000256" key="1">
    <source>
        <dbReference type="SAM" id="MobiDB-lite"/>
    </source>
</evidence>
<protein>
    <recommendedName>
        <fullName evidence="6">Extracellular membrane protein CFEM domain-containing protein</fullName>
    </recommendedName>
</protein>
<dbReference type="Proteomes" id="UP000078512">
    <property type="component" value="Unassembled WGS sequence"/>
</dbReference>
<reference evidence="4 5" key="1">
    <citation type="submission" date="2016-05" db="EMBL/GenBank/DDBJ databases">
        <title>Genome sequencing reveals origins of a unique bacterial endosymbiosis in the earliest lineages of terrestrial Fungi.</title>
        <authorList>
            <consortium name="DOE Joint Genome Institute"/>
            <person name="Uehling J."/>
            <person name="Gryganskyi A."/>
            <person name="Hameed K."/>
            <person name="Tschaplinski T."/>
            <person name="Misztal P."/>
            <person name="Wu S."/>
            <person name="Desiro A."/>
            <person name="Vande Pol N."/>
            <person name="Du Z.-Y."/>
            <person name="Zienkiewicz A."/>
            <person name="Zienkiewicz K."/>
            <person name="Morin E."/>
            <person name="Tisserant E."/>
            <person name="Splivallo R."/>
            <person name="Hainaut M."/>
            <person name="Henrissat B."/>
            <person name="Ohm R."/>
            <person name="Kuo A."/>
            <person name="Yan J."/>
            <person name="Lipzen A."/>
            <person name="Nolan M."/>
            <person name="Labutti K."/>
            <person name="Barry K."/>
            <person name="Goldstein A."/>
            <person name="Labbe J."/>
            <person name="Schadt C."/>
            <person name="Tuskan G."/>
            <person name="Grigoriev I."/>
            <person name="Martin F."/>
            <person name="Vilgalys R."/>
            <person name="Bonito G."/>
        </authorList>
    </citation>
    <scope>NUCLEOTIDE SEQUENCE [LARGE SCALE GENOMIC DNA]</scope>
    <source>
        <strain evidence="4 5">AG-77</strain>
    </source>
</reference>
<feature type="transmembrane region" description="Helical" evidence="2">
    <location>
        <begin position="210"/>
        <end position="232"/>
    </location>
</feature>
<keyword evidence="5" id="KW-1185">Reference proteome</keyword>
<keyword evidence="2" id="KW-0472">Membrane</keyword>
<dbReference type="AlphaFoldDB" id="A0A197K3X8"/>
<keyword evidence="2" id="KW-1133">Transmembrane helix</keyword>
<feature type="compositionally biased region" description="Gly residues" evidence="1">
    <location>
        <begin position="106"/>
        <end position="115"/>
    </location>
</feature>
<keyword evidence="3" id="KW-0732">Signal</keyword>
<dbReference type="EMBL" id="KV442025">
    <property type="protein sequence ID" value="OAQ32347.1"/>
    <property type="molecule type" value="Genomic_DNA"/>
</dbReference>
<organism evidence="4 5">
    <name type="scientific">Linnemannia elongata AG-77</name>
    <dbReference type="NCBI Taxonomy" id="1314771"/>
    <lineage>
        <taxon>Eukaryota</taxon>
        <taxon>Fungi</taxon>
        <taxon>Fungi incertae sedis</taxon>
        <taxon>Mucoromycota</taxon>
        <taxon>Mortierellomycotina</taxon>
        <taxon>Mortierellomycetes</taxon>
        <taxon>Mortierellales</taxon>
        <taxon>Mortierellaceae</taxon>
        <taxon>Linnemannia</taxon>
    </lineage>
</organism>
<evidence type="ECO:0000256" key="3">
    <source>
        <dbReference type="SAM" id="SignalP"/>
    </source>
</evidence>
<gene>
    <name evidence="4" type="ORF">K457DRAFT_889278</name>
</gene>
<feature type="region of interest" description="Disordered" evidence="1">
    <location>
        <begin position="94"/>
        <end position="115"/>
    </location>
</feature>
<feature type="chain" id="PRO_5008276546" description="Extracellular membrane protein CFEM domain-containing protein" evidence="3">
    <location>
        <begin position="17"/>
        <end position="422"/>
    </location>
</feature>
<proteinExistence type="predicted"/>
<evidence type="ECO:0000256" key="2">
    <source>
        <dbReference type="SAM" id="Phobius"/>
    </source>
</evidence>
<feature type="compositionally biased region" description="Low complexity" evidence="1">
    <location>
        <begin position="319"/>
        <end position="344"/>
    </location>
</feature>